<dbReference type="SUPFAM" id="SSF55347">
    <property type="entry name" value="Glyceraldehyde-3-phosphate dehydrogenase-like, C-terminal domain"/>
    <property type="match status" value="1"/>
</dbReference>
<evidence type="ECO:0000256" key="8">
    <source>
        <dbReference type="ARBA" id="ARBA00023002"/>
    </source>
</evidence>
<dbReference type="InterPro" id="IPR036291">
    <property type="entry name" value="NAD(P)-bd_dom_sf"/>
</dbReference>
<keyword evidence="7" id="KW-0791">Threonine biosynthesis</keyword>
<comment type="similarity">
    <text evidence="3">Belongs to the homoserine dehydrogenase family.</text>
</comment>
<evidence type="ECO:0000256" key="5">
    <source>
        <dbReference type="ARBA" id="ARBA00013376"/>
    </source>
</evidence>
<evidence type="ECO:0000259" key="10">
    <source>
        <dbReference type="Pfam" id="PF00742"/>
    </source>
</evidence>
<evidence type="ECO:0000256" key="3">
    <source>
        <dbReference type="ARBA" id="ARBA00006753"/>
    </source>
</evidence>
<dbReference type="EC" id="1.1.1.3" evidence="4"/>
<dbReference type="Pfam" id="PF03447">
    <property type="entry name" value="NAD_binding_3"/>
    <property type="match status" value="1"/>
</dbReference>
<keyword evidence="9" id="KW-0486">Methionine biosynthesis</keyword>
<protein>
    <recommendedName>
        <fullName evidence="5">Homoserine dehydrogenase</fullName>
        <ecNumber evidence="4">1.1.1.3</ecNumber>
    </recommendedName>
</protein>
<dbReference type="PANTHER" id="PTHR43331:SF1">
    <property type="entry name" value="HOMOSERINE DEHYDROGENASE"/>
    <property type="match status" value="1"/>
</dbReference>
<dbReference type="Proteomes" id="UP000240572">
    <property type="component" value="Unassembled WGS sequence"/>
</dbReference>
<evidence type="ECO:0000256" key="6">
    <source>
        <dbReference type="ARBA" id="ARBA00022605"/>
    </source>
</evidence>
<evidence type="ECO:0000256" key="1">
    <source>
        <dbReference type="ARBA" id="ARBA00005056"/>
    </source>
</evidence>
<comment type="caution">
    <text evidence="12">The sequence shown here is derived from an EMBL/GenBank/DDBJ whole genome shotgun (WGS) entry which is preliminary data.</text>
</comment>
<name>A0A2P8CZD9_9BACT</name>
<comment type="pathway">
    <text evidence="1">Amino-acid biosynthesis; L-threonine biosynthesis; L-threonine from L-aspartate: step 3/5.</text>
</comment>
<dbReference type="GO" id="GO:0009086">
    <property type="term" value="P:methionine biosynthetic process"/>
    <property type="evidence" value="ECO:0007669"/>
    <property type="project" value="UniProtKB-KW"/>
</dbReference>
<dbReference type="Gene3D" id="3.40.50.720">
    <property type="entry name" value="NAD(P)-binding Rossmann-like Domain"/>
    <property type="match status" value="1"/>
</dbReference>
<keyword evidence="6" id="KW-0028">Amino-acid biosynthesis</keyword>
<sequence length="417" mass="45928">MNQICIGLFGNGVVGKGFRHLISATGGAVIKKIAVRYPAKHPTLQAPLLAASKEEVILDEDVNVIVEAIDDEVAAFGILQLALQHKKPVITANKKMVARYLPEIIRLQIEHKTPVLYEAACCAGVPVVRLLQDYYHSATINKLEGIINGSTNYILTAMQLFRFKFDHALQLAQEAGFAESDASLDVEGKDGLHKLCILVRHLWSAPVAIDQIVHTGIQNLLPQDLRLAEQLQGCIKLVAVTERTGPGSINAYLLPRLVLKQDPLFQVSQENNGLVIEDLFKGQHFLHGKGSGGLPTATGLWNDIVASRRGYRYQYIDTGSECLSLDYGKEIAVHLSVAAGQFLPATVSGRLHEYAADGSCRYWTGRLSLDELRQDDWWKQEGVSLLDISGLEAEDELELLDHLKTALALQKDIFQPV</sequence>
<reference evidence="12 13" key="1">
    <citation type="submission" date="2018-03" db="EMBL/GenBank/DDBJ databases">
        <title>Genomic Encyclopedia of Type Strains, Phase III (KMG-III): the genomes of soil and plant-associated and newly described type strains.</title>
        <authorList>
            <person name="Whitman W."/>
        </authorList>
    </citation>
    <scope>NUCLEOTIDE SEQUENCE [LARGE SCALE GENOMIC DNA]</scope>
    <source>
        <strain evidence="12 13">CGMCC 1.12700</strain>
    </source>
</reference>
<comment type="pathway">
    <text evidence="2">Amino-acid biosynthesis; L-methionine biosynthesis via de novo pathway; L-homoserine from L-aspartate: step 3/3.</text>
</comment>
<evidence type="ECO:0000313" key="12">
    <source>
        <dbReference type="EMBL" id="PSK90330.1"/>
    </source>
</evidence>
<dbReference type="UniPathway" id="UPA00051">
    <property type="reaction ID" value="UER00465"/>
</dbReference>
<dbReference type="OrthoDB" id="9808167at2"/>
<evidence type="ECO:0000256" key="9">
    <source>
        <dbReference type="ARBA" id="ARBA00023167"/>
    </source>
</evidence>
<keyword evidence="8" id="KW-0560">Oxidoreductase</keyword>
<dbReference type="InterPro" id="IPR005106">
    <property type="entry name" value="Asp/hSer_DH_NAD-bd"/>
</dbReference>
<dbReference type="GO" id="GO:0050661">
    <property type="term" value="F:NADP binding"/>
    <property type="evidence" value="ECO:0007669"/>
    <property type="project" value="InterPro"/>
</dbReference>
<evidence type="ECO:0000313" key="13">
    <source>
        <dbReference type="Proteomes" id="UP000240572"/>
    </source>
</evidence>
<dbReference type="Gene3D" id="3.30.360.10">
    <property type="entry name" value="Dihydrodipicolinate Reductase, domain 2"/>
    <property type="match status" value="1"/>
</dbReference>
<accession>A0A2P8CZD9</accession>
<evidence type="ECO:0000259" key="11">
    <source>
        <dbReference type="Pfam" id="PF03447"/>
    </source>
</evidence>
<dbReference type="FunFam" id="3.30.360.10:FF:000005">
    <property type="entry name" value="Homoserine dehydrogenase"/>
    <property type="match status" value="1"/>
</dbReference>
<evidence type="ECO:0000256" key="4">
    <source>
        <dbReference type="ARBA" id="ARBA00013213"/>
    </source>
</evidence>
<dbReference type="EMBL" id="PYGD01000008">
    <property type="protein sequence ID" value="PSK90330.1"/>
    <property type="molecule type" value="Genomic_DNA"/>
</dbReference>
<keyword evidence="13" id="KW-1185">Reference proteome</keyword>
<evidence type="ECO:0000256" key="7">
    <source>
        <dbReference type="ARBA" id="ARBA00022697"/>
    </source>
</evidence>
<proteinExistence type="inferred from homology"/>
<dbReference type="NCBIfam" id="NF004976">
    <property type="entry name" value="PRK06349.1"/>
    <property type="match status" value="1"/>
</dbReference>
<dbReference type="PANTHER" id="PTHR43331">
    <property type="entry name" value="HOMOSERINE DEHYDROGENASE"/>
    <property type="match status" value="1"/>
</dbReference>
<dbReference type="GO" id="GO:0004412">
    <property type="term" value="F:homoserine dehydrogenase activity"/>
    <property type="evidence" value="ECO:0007669"/>
    <property type="project" value="UniProtKB-EC"/>
</dbReference>
<dbReference type="UniPathway" id="UPA00050">
    <property type="reaction ID" value="UER00063"/>
</dbReference>
<dbReference type="SUPFAM" id="SSF51735">
    <property type="entry name" value="NAD(P)-binding Rossmann-fold domains"/>
    <property type="match status" value="1"/>
</dbReference>
<gene>
    <name evidence="12" type="ORF">B0I18_10859</name>
</gene>
<dbReference type="RefSeq" id="WP_106524210.1">
    <property type="nucleotide sequence ID" value="NZ_PYGD01000008.1"/>
</dbReference>
<feature type="domain" description="Aspartate/homoserine dehydrogenase NAD-binding" evidence="11">
    <location>
        <begin position="10"/>
        <end position="118"/>
    </location>
</feature>
<dbReference type="InterPro" id="IPR001342">
    <property type="entry name" value="HDH_cat"/>
</dbReference>
<dbReference type="AlphaFoldDB" id="A0A2P8CZD9"/>
<evidence type="ECO:0000256" key="2">
    <source>
        <dbReference type="ARBA" id="ARBA00005062"/>
    </source>
</evidence>
<organism evidence="12 13">
    <name type="scientific">Taibaiella chishuiensis</name>
    <dbReference type="NCBI Taxonomy" id="1434707"/>
    <lineage>
        <taxon>Bacteria</taxon>
        <taxon>Pseudomonadati</taxon>
        <taxon>Bacteroidota</taxon>
        <taxon>Chitinophagia</taxon>
        <taxon>Chitinophagales</taxon>
        <taxon>Chitinophagaceae</taxon>
        <taxon>Taibaiella</taxon>
    </lineage>
</organism>
<feature type="domain" description="Homoserine dehydrogenase catalytic" evidence="10">
    <location>
        <begin position="126"/>
        <end position="305"/>
    </location>
</feature>
<dbReference type="GO" id="GO:0009088">
    <property type="term" value="P:threonine biosynthetic process"/>
    <property type="evidence" value="ECO:0007669"/>
    <property type="project" value="UniProtKB-UniPathway"/>
</dbReference>
<dbReference type="Pfam" id="PF00742">
    <property type="entry name" value="Homoserine_dh"/>
    <property type="match status" value="1"/>
</dbReference>